<protein>
    <recommendedName>
        <fullName evidence="4">Integral membrane protein</fullName>
    </recommendedName>
</protein>
<dbReference type="PROSITE" id="PS51257">
    <property type="entry name" value="PROKAR_LIPOPROTEIN"/>
    <property type="match status" value="1"/>
</dbReference>
<feature type="transmembrane region" description="Helical" evidence="1">
    <location>
        <begin position="414"/>
        <end position="435"/>
    </location>
</feature>
<comment type="caution">
    <text evidence="2">The sequence shown here is derived from an EMBL/GenBank/DDBJ whole genome shotgun (WGS) entry which is preliminary data.</text>
</comment>
<keyword evidence="1" id="KW-1133">Transmembrane helix</keyword>
<feature type="transmembrane region" description="Helical" evidence="1">
    <location>
        <begin position="39"/>
        <end position="60"/>
    </location>
</feature>
<feature type="transmembrane region" description="Helical" evidence="1">
    <location>
        <begin position="7"/>
        <end position="33"/>
    </location>
</feature>
<feature type="transmembrane region" description="Helical" evidence="1">
    <location>
        <begin position="468"/>
        <end position="488"/>
    </location>
</feature>
<feature type="transmembrane region" description="Helical" evidence="1">
    <location>
        <begin position="442"/>
        <end position="462"/>
    </location>
</feature>
<evidence type="ECO:0008006" key="4">
    <source>
        <dbReference type="Google" id="ProtNLM"/>
    </source>
</evidence>
<feature type="transmembrane region" description="Helical" evidence="1">
    <location>
        <begin position="500"/>
        <end position="517"/>
    </location>
</feature>
<dbReference type="AlphaFoldDB" id="A0AAJ2UBT1"/>
<evidence type="ECO:0000256" key="1">
    <source>
        <dbReference type="SAM" id="Phobius"/>
    </source>
</evidence>
<feature type="transmembrane region" description="Helical" evidence="1">
    <location>
        <begin position="278"/>
        <end position="296"/>
    </location>
</feature>
<evidence type="ECO:0000313" key="2">
    <source>
        <dbReference type="EMBL" id="MDV7715431.1"/>
    </source>
</evidence>
<dbReference type="EMBL" id="WERV01000005">
    <property type="protein sequence ID" value="MDV7715431.1"/>
    <property type="molecule type" value="Genomic_DNA"/>
</dbReference>
<feature type="transmembrane region" description="Helical" evidence="1">
    <location>
        <begin position="150"/>
        <end position="171"/>
    </location>
</feature>
<feature type="transmembrane region" description="Helical" evidence="1">
    <location>
        <begin position="255"/>
        <end position="271"/>
    </location>
</feature>
<keyword evidence="1" id="KW-0812">Transmembrane</keyword>
<feature type="transmembrane region" description="Helical" evidence="1">
    <location>
        <begin position="201"/>
        <end position="220"/>
    </location>
</feature>
<accession>A0AAJ2UBT1</accession>
<name>A0AAJ2UBT1_OENOE</name>
<feature type="transmembrane region" description="Helical" evidence="1">
    <location>
        <begin position="72"/>
        <end position="91"/>
    </location>
</feature>
<feature type="transmembrane region" description="Helical" evidence="1">
    <location>
        <begin position="178"/>
        <end position="195"/>
    </location>
</feature>
<proteinExistence type="predicted"/>
<dbReference type="RefSeq" id="WP_186433200.1">
    <property type="nucleotide sequence ID" value="NZ_ULGB01000036.1"/>
</dbReference>
<gene>
    <name evidence="2" type="ORF">GA838_06695</name>
</gene>
<reference evidence="2" key="1">
    <citation type="submission" date="2019-10" db="EMBL/GenBank/DDBJ databases">
        <title>Malate fermentation in French cider.</title>
        <authorList>
            <person name="Cousin F.J."/>
            <person name="Medina Fernandez S."/>
            <person name="Misery B."/>
            <person name="Laplace J.-M."/>
            <person name="Cretenet M."/>
        </authorList>
    </citation>
    <scope>NUCLEOTIDE SEQUENCE</scope>
    <source>
        <strain evidence="2">UCMA15129</strain>
    </source>
</reference>
<organism evidence="2 3">
    <name type="scientific">Oenococcus oeni</name>
    <name type="common">Leuconostoc oenos</name>
    <dbReference type="NCBI Taxonomy" id="1247"/>
    <lineage>
        <taxon>Bacteria</taxon>
        <taxon>Bacillati</taxon>
        <taxon>Bacillota</taxon>
        <taxon>Bacilli</taxon>
        <taxon>Lactobacillales</taxon>
        <taxon>Lactobacillaceae</taxon>
        <taxon>Oenococcus</taxon>
    </lineage>
</organism>
<evidence type="ECO:0000313" key="3">
    <source>
        <dbReference type="Proteomes" id="UP001281024"/>
    </source>
</evidence>
<keyword evidence="1" id="KW-0472">Membrane</keyword>
<dbReference type="Proteomes" id="UP001281024">
    <property type="component" value="Unassembled WGS sequence"/>
</dbReference>
<feature type="transmembrane region" description="Helical" evidence="1">
    <location>
        <begin position="232"/>
        <end position="249"/>
    </location>
</feature>
<sequence length="676" mass="76873">MFKRLKVIFAFKQLLIVLLSIAMLIGVACNLVYPFENTSSLILLPIVCIGPLLVFFLYRYLKKLPPFLLKRIILIAFLIMVLVQIYVFSAMPATIYHDPFRVIQEAEQVSTGDIDWTSDYFWRYPNNVPLTALVGFWFKLTNLLGLTPNLAIHILSLLFLDSMIIILLLTARKLVSNLALPFIGQLFFLLSPYAYTYNLQVFYSDLPIYFSISALLLIVLKWQKADFKSKRWRFLSLVLLFLICLFAQIIKPNFLIVALAAFITILAAWLAKKKMIKVITIPLITIILAVLIAFPATKVLDSSINFHDNTQYQLPITHWMYMGLNLKRSGSYSGPDTKAAVKQANIQAREKADLKGIARRLKKAGIVKLLRLWASKVAILLNVSKYNHAYTGGYVSSPAWFQKGQAWWSATASLVLRLAFITIYSLALISLYRLFKVKEVNYLLLFSLLIAVGYVAFHTFLWEVEGRYGQAITPILFLLIANTFSKAAIAEKKTKRDWKIPLFILAFLSLGGIYLKANARLINSRGIATIAQRSQLSNQYNPHVTWLAAHSSVTQNVSIAATNDYFSILKVKGSRAVATLTNRTTKQTFNINAGHTKYSILNQLKPGEYQIKVTNPTNDQQAIWLVKTHNYQLGQESATTPEPTWGKRSFVYMFSQNRVHDDQGTFRIVKIKKPYK</sequence>